<comment type="subcellular location">
    <subcellularLocation>
        <location evidence="2">Cytoplasm</location>
        <location evidence="2">Cytoskeleton</location>
        <location evidence="2">Spindle</location>
    </subcellularLocation>
    <subcellularLocation>
        <location evidence="1">Nucleus</location>
    </subcellularLocation>
</comment>
<keyword evidence="6" id="KW-0206">Cytoskeleton</keyword>
<feature type="compositionally biased region" description="Polar residues" evidence="8">
    <location>
        <begin position="200"/>
        <end position="214"/>
    </location>
</feature>
<keyword evidence="7" id="KW-0539">Nucleus</keyword>
<dbReference type="GO" id="GO:0005634">
    <property type="term" value="C:nucleus"/>
    <property type="evidence" value="ECO:0007669"/>
    <property type="project" value="UniProtKB-SubCell"/>
</dbReference>
<evidence type="ECO:0000256" key="7">
    <source>
        <dbReference type="ARBA" id="ARBA00023242"/>
    </source>
</evidence>
<dbReference type="PANTHER" id="PTHR13142:SF1">
    <property type="entry name" value="INNER CENTROMERE PROTEIN"/>
    <property type="match status" value="1"/>
</dbReference>
<feature type="region of interest" description="Disordered" evidence="8">
    <location>
        <begin position="708"/>
        <end position="736"/>
    </location>
</feature>
<feature type="region of interest" description="Disordered" evidence="8">
    <location>
        <begin position="57"/>
        <end position="114"/>
    </location>
</feature>
<evidence type="ECO:0000259" key="9">
    <source>
        <dbReference type="Pfam" id="PF03941"/>
    </source>
</evidence>
<evidence type="ECO:0000256" key="6">
    <source>
        <dbReference type="ARBA" id="ARBA00023212"/>
    </source>
</evidence>
<dbReference type="Pfam" id="PF03941">
    <property type="entry name" value="INCENP_ARK-bind"/>
    <property type="match status" value="1"/>
</dbReference>
<evidence type="ECO:0000256" key="2">
    <source>
        <dbReference type="ARBA" id="ARBA00004186"/>
    </source>
</evidence>
<feature type="compositionally biased region" description="Basic and acidic residues" evidence="8">
    <location>
        <begin position="889"/>
        <end position="977"/>
    </location>
</feature>
<dbReference type="PANTHER" id="PTHR13142">
    <property type="entry name" value="INNER CENTROMERE PROTEIN"/>
    <property type="match status" value="1"/>
</dbReference>
<reference evidence="10" key="1">
    <citation type="submission" date="2023-10" db="EMBL/GenBank/DDBJ databases">
        <title>Genome assemblies of two species of porcelain crab, Petrolisthes cinctipes and Petrolisthes manimaculis (Anomura: Porcellanidae).</title>
        <authorList>
            <person name="Angst P."/>
        </authorList>
    </citation>
    <scope>NUCLEOTIDE SEQUENCE</scope>
    <source>
        <strain evidence="10">PB745_01</strain>
        <tissue evidence="10">Gill</tissue>
    </source>
</reference>
<dbReference type="AlphaFoldDB" id="A0AAE1EF35"/>
<dbReference type="GO" id="GO:0051310">
    <property type="term" value="P:metaphase chromosome alignment"/>
    <property type="evidence" value="ECO:0007669"/>
    <property type="project" value="TreeGrafter"/>
</dbReference>
<dbReference type="Gene3D" id="1.20.5.2230">
    <property type="match status" value="1"/>
</dbReference>
<feature type="compositionally biased region" description="Low complexity" evidence="8">
    <location>
        <begin position="725"/>
        <end position="736"/>
    </location>
</feature>
<keyword evidence="4" id="KW-0963">Cytoplasm</keyword>
<evidence type="ECO:0000313" key="10">
    <source>
        <dbReference type="EMBL" id="KAK3849749.1"/>
    </source>
</evidence>
<dbReference type="GO" id="GO:1990385">
    <property type="term" value="C:meiotic spindle midzone"/>
    <property type="evidence" value="ECO:0007669"/>
    <property type="project" value="TreeGrafter"/>
</dbReference>
<feature type="compositionally biased region" description="Polar residues" evidence="8">
    <location>
        <begin position="624"/>
        <end position="636"/>
    </location>
</feature>
<feature type="compositionally biased region" description="Low complexity" evidence="8">
    <location>
        <begin position="232"/>
        <end position="245"/>
    </location>
</feature>
<dbReference type="Proteomes" id="UP001286313">
    <property type="component" value="Unassembled WGS sequence"/>
</dbReference>
<feature type="region of interest" description="Disordered" evidence="8">
    <location>
        <begin position="188"/>
        <end position="214"/>
    </location>
</feature>
<dbReference type="GO" id="GO:0000776">
    <property type="term" value="C:kinetochore"/>
    <property type="evidence" value="ECO:0007669"/>
    <property type="project" value="TreeGrafter"/>
</dbReference>
<dbReference type="InterPro" id="IPR005635">
    <property type="entry name" value="Inner_centromere_prot_ARK-bd"/>
</dbReference>
<feature type="region of interest" description="Disordered" evidence="8">
    <location>
        <begin position="358"/>
        <end position="439"/>
    </location>
</feature>
<feature type="compositionally biased region" description="Acidic residues" evidence="8">
    <location>
        <begin position="464"/>
        <end position="473"/>
    </location>
</feature>
<proteinExistence type="inferred from homology"/>
<accession>A0AAE1EF35</accession>
<feature type="region of interest" description="Disordered" evidence="8">
    <location>
        <begin position="452"/>
        <end position="489"/>
    </location>
</feature>
<keyword evidence="11" id="KW-1185">Reference proteome</keyword>
<protein>
    <recommendedName>
        <fullName evidence="9">Inner centromere protein ARK-binding domain-containing protein</fullName>
    </recommendedName>
</protein>
<comment type="similarity">
    <text evidence="3">Belongs to the INCENP family.</text>
</comment>
<evidence type="ECO:0000256" key="5">
    <source>
        <dbReference type="ARBA" id="ARBA00022829"/>
    </source>
</evidence>
<feature type="compositionally biased region" description="Basic and acidic residues" evidence="8">
    <location>
        <begin position="809"/>
        <end position="880"/>
    </location>
</feature>
<feature type="region of interest" description="Disordered" evidence="8">
    <location>
        <begin position="615"/>
        <end position="679"/>
    </location>
</feature>
<feature type="region of interest" description="Disordered" evidence="8">
    <location>
        <begin position="131"/>
        <end position="167"/>
    </location>
</feature>
<evidence type="ECO:0000256" key="8">
    <source>
        <dbReference type="SAM" id="MobiDB-lite"/>
    </source>
</evidence>
<gene>
    <name evidence="10" type="ORF">Pcinc_043511</name>
</gene>
<dbReference type="GO" id="GO:0000281">
    <property type="term" value="P:mitotic cytokinesis"/>
    <property type="evidence" value="ECO:0007669"/>
    <property type="project" value="TreeGrafter"/>
</dbReference>
<sequence>MDRNFHEERLYQLCLISQEKCQKACDGFEKHFLWLKETLAAARQTYSSEHAALLPKTPAVKRNASKKPPAAVTGDDSTTQDLKRTSVDNNNGDQEEEEEDTNNVTPPRRGRAASKLAMMKVKNNLGQRLNQKMRRPSTPEQTTLTTVKKRGGTRRAVNNRSESKETEKVSPVSQICIVKVNRKDVVEQQEETPPQIIAPPSSSTDDVKTPTKTSMNTNRRISVNLNRERLSTQSTNTTTTTTTQDIDTDNRVPTSTSPVVVIGEVDSCNTSHLTDAENKSSQNTTQVTVANAIEMKSSQSNQNENIDTSNLSLRLEESDGENEIPISQEKVKNKVNKILPLPVISPEVKTQCMDVVDESSSVKSMDEDDIPNTPVPKPRVTRTKQKALQFPKPPVDVPDSDNDEDHVRQPVAKPRTTRTKQKVMTTQMPPPPPTDIPNTRVTRTKQKKKELVECNEPEVTGNQSEEEEEEEVIEVPKARSTRTKKKSLGTDVVDNTSVIQIFAAPQNTRSTRTKKRPVEVVEEQFISSSSTKRKKTDEGIDPEVRLPVEKADSPDTRKGRHYSSHDSVSSSGVSSVKSVASEITVGCFTEAPQPQPQQQPVIRITRSKMRQVHPIKKSPVKASPHNSPKPSTQTRFNHIKDSGSPKLFHGQGRTGRSPLRFSPRPNTKCSGMGRGTAPHTDTHVEMVTEVEELTNDDVEVIRSPARVTQHSGNKGLKKGIGHHLSSTGSSTYTSSGGITPIPRVFSRLQLGLGLSSSSSSELHKTTKTFGTPNEVRRPVNIIAGVSSFIKVQATKPTREELEEKRLQELQRKREKAEDNMKKKEELLKARTEEKKRLNEERMRRVQEAREERERKALEAKEQQECERRQREERQREEQQRKKQQLLAKKRAEEEAKALKYREQLEEERKRREEEKRRQIEEEKRLEEVKRYEEERRARLAEQKRLQEEEKRRKAEEAERIAREKRELERLKQEEIQRKAAASPVRKAALNNTYNAGGDDKENHTTTTTTNTNEALDTTYTTTSAALNTTYTNKKPTVERSDSYDMTPHRKKKTHKNKTNANDYNINDLKSDDSTDNDSSPKKKIPAWAMKSQLNIALIQQEYYPPPVDDIFIPEELLEAPNLTEMFPIKRKRFDKRTSSAVWNTPPAKLFH</sequence>
<dbReference type="GO" id="GO:0051257">
    <property type="term" value="P:meiotic spindle midzone assembly"/>
    <property type="evidence" value="ECO:0007669"/>
    <property type="project" value="TreeGrafter"/>
</dbReference>
<feature type="compositionally biased region" description="Low complexity" evidence="8">
    <location>
        <begin position="565"/>
        <end position="574"/>
    </location>
</feature>
<dbReference type="CDD" id="cd22249">
    <property type="entry name" value="UDM1_RNF168_RNF169-like"/>
    <property type="match status" value="1"/>
</dbReference>
<name>A0AAE1EF35_PETCI</name>
<feature type="compositionally biased region" description="Basic and acidic residues" evidence="8">
    <location>
        <begin position="535"/>
        <end position="557"/>
    </location>
</feature>
<feature type="compositionally biased region" description="Basic residues" evidence="8">
    <location>
        <begin position="1048"/>
        <end position="1057"/>
    </location>
</feature>
<evidence type="ECO:0000256" key="1">
    <source>
        <dbReference type="ARBA" id="ARBA00004123"/>
    </source>
</evidence>
<feature type="domain" description="Inner centromere protein ARK-binding" evidence="9">
    <location>
        <begin position="1067"/>
        <end position="1126"/>
    </location>
</feature>
<evidence type="ECO:0000313" key="11">
    <source>
        <dbReference type="Proteomes" id="UP001286313"/>
    </source>
</evidence>
<evidence type="ECO:0000256" key="4">
    <source>
        <dbReference type="ARBA" id="ARBA00022490"/>
    </source>
</evidence>
<dbReference type="GO" id="GO:0030496">
    <property type="term" value="C:midbody"/>
    <property type="evidence" value="ECO:0007669"/>
    <property type="project" value="TreeGrafter"/>
</dbReference>
<feature type="compositionally biased region" description="Low complexity" evidence="8">
    <location>
        <begin position="1004"/>
        <end position="1032"/>
    </location>
</feature>
<keyword evidence="5" id="KW-0159">Chromosome partition</keyword>
<feature type="region of interest" description="Disordered" evidence="8">
    <location>
        <begin position="232"/>
        <end position="254"/>
    </location>
</feature>
<dbReference type="EMBL" id="JAWQEG010008732">
    <property type="protein sequence ID" value="KAK3849749.1"/>
    <property type="molecule type" value="Genomic_DNA"/>
</dbReference>
<feature type="region of interest" description="Disordered" evidence="8">
    <location>
        <begin position="809"/>
        <end position="1082"/>
    </location>
</feature>
<evidence type="ECO:0000256" key="3">
    <source>
        <dbReference type="ARBA" id="ARBA00010042"/>
    </source>
</evidence>
<dbReference type="GO" id="GO:0032133">
    <property type="term" value="C:chromosome passenger complex"/>
    <property type="evidence" value="ECO:0007669"/>
    <property type="project" value="TreeGrafter"/>
</dbReference>
<feature type="region of interest" description="Disordered" evidence="8">
    <location>
        <begin position="522"/>
        <end position="574"/>
    </location>
</feature>
<organism evidence="10 11">
    <name type="scientific">Petrolisthes cinctipes</name>
    <name type="common">Flat porcelain crab</name>
    <dbReference type="NCBI Taxonomy" id="88211"/>
    <lineage>
        <taxon>Eukaryota</taxon>
        <taxon>Metazoa</taxon>
        <taxon>Ecdysozoa</taxon>
        <taxon>Arthropoda</taxon>
        <taxon>Crustacea</taxon>
        <taxon>Multicrustacea</taxon>
        <taxon>Malacostraca</taxon>
        <taxon>Eumalacostraca</taxon>
        <taxon>Eucarida</taxon>
        <taxon>Decapoda</taxon>
        <taxon>Pleocyemata</taxon>
        <taxon>Anomura</taxon>
        <taxon>Galatheoidea</taxon>
        <taxon>Porcellanidae</taxon>
        <taxon>Petrolisthes</taxon>
    </lineage>
</organism>
<comment type="caution">
    <text evidence="10">The sequence shown here is derived from an EMBL/GenBank/DDBJ whole genome shotgun (WGS) entry which is preliminary data.</text>
</comment>